<dbReference type="EMBL" id="UXHF01000068">
    <property type="protein sequence ID" value="VDC51343.1"/>
    <property type="molecule type" value="Genomic_DNA"/>
</dbReference>
<evidence type="ECO:0000313" key="2">
    <source>
        <dbReference type="EMBL" id="VDC51343.1"/>
    </source>
</evidence>
<proteinExistence type="predicted"/>
<dbReference type="AlphaFoldDB" id="A0A7Z8Y5V9"/>
<keyword evidence="1" id="KW-0472">Membrane</keyword>
<organism evidence="2 3">
    <name type="scientific">Brevundimonas mediterranea</name>
    <dbReference type="NCBI Taxonomy" id="74329"/>
    <lineage>
        <taxon>Bacteria</taxon>
        <taxon>Pseudomonadati</taxon>
        <taxon>Pseudomonadota</taxon>
        <taxon>Alphaproteobacteria</taxon>
        <taxon>Caulobacterales</taxon>
        <taxon>Caulobacteraceae</taxon>
        <taxon>Brevundimonas</taxon>
    </lineage>
</organism>
<evidence type="ECO:0000256" key="1">
    <source>
        <dbReference type="SAM" id="Phobius"/>
    </source>
</evidence>
<protein>
    <submittedName>
        <fullName evidence="2">Uncharacterized protein</fullName>
    </submittedName>
</protein>
<gene>
    <name evidence="2" type="ORF">BREV_BREV_02695</name>
</gene>
<dbReference type="RefSeq" id="WP_154726611.1">
    <property type="nucleotide sequence ID" value="NZ_UXHF01000068.1"/>
</dbReference>
<sequence>MGMTATILTGILASILASIFFNEFVQWRPLVVRKLIALAVRRLPGNQRDRYLEEWTAHSNEVPGDLGKVIVAIGCLVAAESMAGKANVFERVFAFTAVLFLVPALALIFFGLLASGTRPLHVTHSEDETRLRFSTPPTLLGSFLYQTGLNDLPMLLTVVAGRHSLGDFSLRRILNLLKDEDR</sequence>
<name>A0A7Z8Y5V9_9CAUL</name>
<keyword evidence="1" id="KW-0812">Transmembrane</keyword>
<evidence type="ECO:0000313" key="3">
    <source>
        <dbReference type="Proteomes" id="UP000289220"/>
    </source>
</evidence>
<feature type="transmembrane region" description="Helical" evidence="1">
    <location>
        <begin position="92"/>
        <end position="114"/>
    </location>
</feature>
<keyword evidence="3" id="KW-1185">Reference proteome</keyword>
<reference evidence="2 3" key="1">
    <citation type="submission" date="2018-11" db="EMBL/GenBank/DDBJ databases">
        <authorList>
            <person name="Peiro R."/>
            <person name="Begona"/>
            <person name="Cbmso G."/>
            <person name="Lopez M."/>
            <person name="Gonzalez S."/>
            <person name="Sacristan E."/>
            <person name="Castillo E."/>
        </authorList>
    </citation>
    <scope>NUCLEOTIDE SEQUENCE [LARGE SCALE GENOMIC DNA]</scope>
    <source>
        <strain evidence="2">Brev_genome</strain>
    </source>
</reference>
<keyword evidence="1" id="KW-1133">Transmembrane helix</keyword>
<dbReference type="Proteomes" id="UP000289220">
    <property type="component" value="Unassembled WGS sequence"/>
</dbReference>
<comment type="caution">
    <text evidence="2">The sequence shown here is derived from an EMBL/GenBank/DDBJ whole genome shotgun (WGS) entry which is preliminary data.</text>
</comment>
<accession>A0A7Z8Y5V9</accession>